<dbReference type="EMBL" id="LROR01000034">
    <property type="protein sequence ID" value="OBR96236.1"/>
    <property type="molecule type" value="Genomic_DNA"/>
</dbReference>
<sequence length="157" mass="18317">MQGGVKMPRPTKFRRVEFFPENTYFVPLGKRKCEIDETVLKVEELEAMRLKDIEELNQEECAKKMQVSRQTFQNIIDSARKKVAVALTEGNAIRINGGNYTTNYCKFKCLNCGNVYEIKYEQDRYTCPNCGSEEVICNKKAKFCKKWCRNMKNDNNV</sequence>
<dbReference type="EMBL" id="LITQ01000012">
    <property type="protein sequence ID" value="OAA93447.1"/>
    <property type="molecule type" value="Genomic_DNA"/>
</dbReference>
<evidence type="ECO:0000313" key="4">
    <source>
        <dbReference type="EMBL" id="OBR96236.1"/>
    </source>
</evidence>
<dbReference type="InterPro" id="IPR002852">
    <property type="entry name" value="UPF0251"/>
</dbReference>
<dbReference type="InterPro" id="IPR013324">
    <property type="entry name" value="RNA_pol_sigma_r3/r4-like"/>
</dbReference>
<evidence type="ECO:0000313" key="5">
    <source>
        <dbReference type="Proteomes" id="UP000077384"/>
    </source>
</evidence>
<evidence type="ECO:0000313" key="3">
    <source>
        <dbReference type="EMBL" id="OAA93447.1"/>
    </source>
</evidence>
<gene>
    <name evidence="4" type="ORF">CLCOS_09340</name>
    <name evidence="3" type="ORF">WX73_04197</name>
</gene>
<evidence type="ECO:0000313" key="6">
    <source>
        <dbReference type="Proteomes" id="UP000093694"/>
    </source>
</evidence>
<protein>
    <recommendedName>
        <fullName evidence="2">UPF0251 protein CLCOS_09340</fullName>
    </recommendedName>
</protein>
<keyword evidence="6" id="KW-1185">Reference proteome</keyword>
<organism evidence="3 5">
    <name type="scientific">Clostridium coskatii</name>
    <dbReference type="NCBI Taxonomy" id="1705578"/>
    <lineage>
        <taxon>Bacteria</taxon>
        <taxon>Bacillati</taxon>
        <taxon>Bacillota</taxon>
        <taxon>Clostridia</taxon>
        <taxon>Eubacteriales</taxon>
        <taxon>Clostridiaceae</taxon>
        <taxon>Clostridium</taxon>
    </lineage>
</organism>
<dbReference type="HAMAP" id="MF_00674">
    <property type="entry name" value="UPF0251"/>
    <property type="match status" value="1"/>
</dbReference>
<reference evidence="4 6" key="2">
    <citation type="journal article" date="2016" name="Front. Microbiol.">
        <title>Industrial Acetogenic Biocatalysts: A Comparative Metabolic and Genomic Analysis.</title>
        <authorList>
            <person name="Bengelsdorf F."/>
            <person name="Poehlein A."/>
            <person name="Sonja S."/>
            <person name="Erz C."/>
            <person name="Hummel T."/>
            <person name="Hoffmeister S."/>
            <person name="Daniel R."/>
            <person name="Durre P."/>
        </authorList>
    </citation>
    <scope>NUCLEOTIDE SEQUENCE [LARGE SCALE GENOMIC DNA]</scope>
    <source>
        <strain evidence="4 6">PTA-10522</strain>
    </source>
</reference>
<reference evidence="3 5" key="1">
    <citation type="journal article" date="2015" name="Biotechnol. Bioeng.">
        <title>Genome sequence and phenotypic characterization of Caulobacter segnis.</title>
        <authorList>
            <person name="Patel S."/>
            <person name="Fletcher B."/>
            <person name="Scott D.C."/>
            <person name="Ely B."/>
        </authorList>
    </citation>
    <scope>NUCLEOTIDE SEQUENCE [LARGE SCALE GENOMIC DNA]</scope>
    <source>
        <strain evidence="3 5">PS02</strain>
    </source>
</reference>
<dbReference type="PATRIC" id="fig|1705578.3.peg.4310"/>
<dbReference type="PANTHER" id="PTHR37478:SF2">
    <property type="entry name" value="UPF0251 PROTEIN TK0562"/>
    <property type="match status" value="1"/>
</dbReference>
<dbReference type="AlphaFoldDB" id="A0A166TAR1"/>
<name>A0A166TAR1_9CLOT</name>
<dbReference type="PANTHER" id="PTHR37478">
    <property type="match status" value="1"/>
</dbReference>
<comment type="caution">
    <text evidence="3">The sequence shown here is derived from an EMBL/GenBank/DDBJ whole genome shotgun (WGS) entry which is preliminary data.</text>
</comment>
<dbReference type="Proteomes" id="UP000093694">
    <property type="component" value="Unassembled WGS sequence"/>
</dbReference>
<dbReference type="Pfam" id="PF02001">
    <property type="entry name" value="DUF134"/>
    <property type="match status" value="1"/>
</dbReference>
<evidence type="ECO:0000256" key="2">
    <source>
        <dbReference type="HAMAP-Rule" id="MF_00674"/>
    </source>
</evidence>
<proteinExistence type="inferred from homology"/>
<accession>A0A166TAR1</accession>
<dbReference type="Proteomes" id="UP000077384">
    <property type="component" value="Unassembled WGS sequence"/>
</dbReference>
<evidence type="ECO:0000256" key="1">
    <source>
        <dbReference type="ARBA" id="ARBA00009350"/>
    </source>
</evidence>
<comment type="similarity">
    <text evidence="1 2">Belongs to the UPF0251 family.</text>
</comment>
<dbReference type="SUPFAM" id="SSF88659">
    <property type="entry name" value="Sigma3 and sigma4 domains of RNA polymerase sigma factors"/>
    <property type="match status" value="1"/>
</dbReference>